<dbReference type="Gene3D" id="3.30.559.10">
    <property type="entry name" value="Chloramphenicol acetyltransferase-like domain"/>
    <property type="match status" value="1"/>
</dbReference>
<protein>
    <submittedName>
        <fullName evidence="1">Shikimate O-hydroxycinnamoyltransferase</fullName>
    </submittedName>
</protein>
<proteinExistence type="predicted"/>
<dbReference type="Proteomes" id="UP001140206">
    <property type="component" value="Chromosome 3"/>
</dbReference>
<dbReference type="Pfam" id="PF02458">
    <property type="entry name" value="Transferase"/>
    <property type="match status" value="1"/>
</dbReference>
<dbReference type="AlphaFoldDB" id="A0AAV8DYD4"/>
<gene>
    <name evidence="1" type="ORF">LUZ62_055824</name>
</gene>
<sequence>MFATSEVSRITSRPIADVAATVKAEIDRLTDEYIRSFIDYLKVMLDKKTSVMETTISQSDLRVRPILGMPLSDLNFGWGPPELFSWERTTENKVAYIMNDLVNDHGIKIVLSLDPSTMNQFKKVFYEELMFVDEQNNN</sequence>
<keyword evidence="2" id="KW-1185">Reference proteome</keyword>
<reference evidence="1" key="1">
    <citation type="submission" date="2022-08" db="EMBL/GenBank/DDBJ databases">
        <authorList>
            <person name="Marques A."/>
        </authorList>
    </citation>
    <scope>NUCLEOTIDE SEQUENCE</scope>
    <source>
        <strain evidence="1">RhyPub2mFocal</strain>
        <tissue evidence="1">Leaves</tissue>
    </source>
</reference>
<name>A0AAV8DYD4_9POAL</name>
<dbReference type="InterPro" id="IPR023213">
    <property type="entry name" value="CAT-like_dom_sf"/>
</dbReference>
<evidence type="ECO:0000313" key="2">
    <source>
        <dbReference type="Proteomes" id="UP001140206"/>
    </source>
</evidence>
<comment type="caution">
    <text evidence="1">The sequence shown here is derived from an EMBL/GenBank/DDBJ whole genome shotgun (WGS) entry which is preliminary data.</text>
</comment>
<evidence type="ECO:0000313" key="1">
    <source>
        <dbReference type="EMBL" id="KAJ4771567.1"/>
    </source>
</evidence>
<accession>A0AAV8DYD4</accession>
<dbReference type="EMBL" id="JAMFTS010000003">
    <property type="protein sequence ID" value="KAJ4771567.1"/>
    <property type="molecule type" value="Genomic_DNA"/>
</dbReference>
<organism evidence="1 2">
    <name type="scientific">Rhynchospora pubera</name>
    <dbReference type="NCBI Taxonomy" id="906938"/>
    <lineage>
        <taxon>Eukaryota</taxon>
        <taxon>Viridiplantae</taxon>
        <taxon>Streptophyta</taxon>
        <taxon>Embryophyta</taxon>
        <taxon>Tracheophyta</taxon>
        <taxon>Spermatophyta</taxon>
        <taxon>Magnoliopsida</taxon>
        <taxon>Liliopsida</taxon>
        <taxon>Poales</taxon>
        <taxon>Cyperaceae</taxon>
        <taxon>Cyperoideae</taxon>
        <taxon>Rhynchosporeae</taxon>
        <taxon>Rhynchospora</taxon>
    </lineage>
</organism>